<organism evidence="1 2">
    <name type="scientific">Acaulospora colombiana</name>
    <dbReference type="NCBI Taxonomy" id="27376"/>
    <lineage>
        <taxon>Eukaryota</taxon>
        <taxon>Fungi</taxon>
        <taxon>Fungi incertae sedis</taxon>
        <taxon>Mucoromycota</taxon>
        <taxon>Glomeromycotina</taxon>
        <taxon>Glomeromycetes</taxon>
        <taxon>Diversisporales</taxon>
        <taxon>Acaulosporaceae</taxon>
        <taxon>Acaulospora</taxon>
    </lineage>
</organism>
<evidence type="ECO:0000313" key="1">
    <source>
        <dbReference type="EMBL" id="CAG8532919.1"/>
    </source>
</evidence>
<name>A0ACA9LL58_9GLOM</name>
<reference evidence="1" key="1">
    <citation type="submission" date="2021-06" db="EMBL/GenBank/DDBJ databases">
        <authorList>
            <person name="Kallberg Y."/>
            <person name="Tangrot J."/>
            <person name="Rosling A."/>
        </authorList>
    </citation>
    <scope>NUCLEOTIDE SEQUENCE</scope>
    <source>
        <strain evidence="1">CL356</strain>
    </source>
</reference>
<evidence type="ECO:0000313" key="2">
    <source>
        <dbReference type="Proteomes" id="UP000789525"/>
    </source>
</evidence>
<keyword evidence="2" id="KW-1185">Reference proteome</keyword>
<protein>
    <submittedName>
        <fullName evidence="1">14026_t:CDS:1</fullName>
    </submittedName>
</protein>
<sequence length="732" mass="81052">MAETPTSTTPAAIANMDSGFLDVTRSPFSTPLQTHHQYSQEQTHAFPHRHNFPLPDNSVASRHSPINDRSLLQPNADVTRSSSNFHSAFHPNFPVHVGAAANIVQNIPRIQLVPNEEAGIYKNLNAIVLNRDLLDTMGRRTDATADAYMKVPDTLRQVFDFKNTIVSTDPNNPLVEQNRAARKKRFRRTKQQMMEDAMKAKEKDGNIFTGSSSASPKRGRKRTKSSFSIQRPQDRLKRPRNGYMIFMNEVYEETKLKNPNLKFGEISAAIGERWKNMSKEEQMPYHHKHEQEKIQYENAKQAMSKGTICFVEENISPPPSEYQKGAREASNKSPDNGSSSTSFTIPSQLLTPKSPVAKLPTPKLTSTTSESVSSSRDTIMGGRTKLPRHASTIQSPPASENIIKISATERGSPATPLLVTPLTAFTSETDEIQSSAPINEIPSKPATNKSIENSIPFSHSTSRSSGSNGSDINGSDHCDDENHMKRGDNSSQKSSSKSNEKLHLIEDARDIESPSTNDASELEIKSQKGRGRGVDDFGGEEEEKLAEKELVDDDDEVESINSERKNARSRRQTISVDRVTRSSLLKGKFALRNNPSRESTTRRGSLRIAKLLSTKERASAKVHNRSLSNSCESAKSSSIVQRSDDNSEEDEVDSDSVDDEDDSDSNSDTRNKWHFPIVGTKTSPGLTPYRKRKVSSIDGTDESKATGNPSRTGSRGGRRGRRTTRNAGDVED</sequence>
<dbReference type="EMBL" id="CAJVPT010006627">
    <property type="protein sequence ID" value="CAG8532919.1"/>
    <property type="molecule type" value="Genomic_DNA"/>
</dbReference>
<feature type="non-terminal residue" evidence="1">
    <location>
        <position position="732"/>
    </location>
</feature>
<accession>A0ACA9LL58</accession>
<gene>
    <name evidence="1" type="ORF">ACOLOM_LOCUS4148</name>
</gene>
<dbReference type="Proteomes" id="UP000789525">
    <property type="component" value="Unassembled WGS sequence"/>
</dbReference>
<proteinExistence type="predicted"/>
<comment type="caution">
    <text evidence="1">The sequence shown here is derived from an EMBL/GenBank/DDBJ whole genome shotgun (WGS) entry which is preliminary data.</text>
</comment>